<dbReference type="InterPro" id="IPR023186">
    <property type="entry name" value="IUNH"/>
</dbReference>
<protein>
    <submittedName>
        <fullName evidence="4">ABC transporter substrate-binding protein</fullName>
    </submittedName>
</protein>
<dbReference type="SUPFAM" id="SSF53590">
    <property type="entry name" value="Nucleoside hydrolase"/>
    <property type="match status" value="1"/>
</dbReference>
<sequence>MEITMKKKVYFNHDGGVDDLISLFLLLQMENVELTGVSVIPADCYLEPAMSASRKIIDRFGKGNIAVAASNSRGQNPFPKDWRMHAFYVDALPILNESGKVVTPVAAKPAHHHLIETLLQTEEKTTLLFTGPLTDLARALYEAPIIEDQIERLVWMGGTFLKAGNVHEPEHDGTAEWNSFWDPEAVARVWDAKIKIDLVTLESTNQVPLTINIREQWAKERKYIGMDFLGQCYAMVPPLIHFSTNSTYYLWDVLTTAFVGNTSLAKTETINSIVHTYGPSQGRTEETTDGRPVNVVYDVKHDVFFEYITELAKKASTKNLNNTKKFIKNDIL</sequence>
<evidence type="ECO:0000259" key="3">
    <source>
        <dbReference type="Pfam" id="PF01156"/>
    </source>
</evidence>
<dbReference type="RefSeq" id="WP_142238057.1">
    <property type="nucleotide sequence ID" value="NZ_LCYK01000075.1"/>
</dbReference>
<dbReference type="CDD" id="cd02647">
    <property type="entry name" value="nuc_hydro_TvIAG"/>
    <property type="match status" value="1"/>
</dbReference>
<dbReference type="InterPro" id="IPR001910">
    <property type="entry name" value="Inosine/uridine_hydrolase_dom"/>
</dbReference>
<proteinExistence type="predicted"/>
<feature type="domain" description="Inosine/uridine-preferring nucleoside hydrolase" evidence="3">
    <location>
        <begin position="9"/>
        <end position="306"/>
    </location>
</feature>
<dbReference type="GO" id="GO:0006152">
    <property type="term" value="P:purine nucleoside catabolic process"/>
    <property type="evidence" value="ECO:0007669"/>
    <property type="project" value="TreeGrafter"/>
</dbReference>
<comment type="caution">
    <text evidence="4">The sequence shown here is derived from an EMBL/GenBank/DDBJ whole genome shotgun (WGS) entry which is preliminary data.</text>
</comment>
<dbReference type="EMBL" id="WBPP01000045">
    <property type="protein sequence ID" value="KAB2388972.1"/>
    <property type="molecule type" value="Genomic_DNA"/>
</dbReference>
<dbReference type="GO" id="GO:0005829">
    <property type="term" value="C:cytosol"/>
    <property type="evidence" value="ECO:0007669"/>
    <property type="project" value="TreeGrafter"/>
</dbReference>
<evidence type="ECO:0000313" key="5">
    <source>
        <dbReference type="Proteomes" id="UP000475765"/>
    </source>
</evidence>
<keyword evidence="1" id="KW-0378">Hydrolase</keyword>
<dbReference type="InterPro" id="IPR036452">
    <property type="entry name" value="Ribo_hydro-like"/>
</dbReference>
<dbReference type="GO" id="GO:0008477">
    <property type="term" value="F:purine nucleosidase activity"/>
    <property type="evidence" value="ECO:0007669"/>
    <property type="project" value="TreeGrafter"/>
</dbReference>
<dbReference type="Pfam" id="PF01156">
    <property type="entry name" value="IU_nuc_hydro"/>
    <property type="match status" value="1"/>
</dbReference>
<evidence type="ECO:0000313" key="4">
    <source>
        <dbReference type="EMBL" id="KAB2388972.1"/>
    </source>
</evidence>
<evidence type="ECO:0000256" key="2">
    <source>
        <dbReference type="ARBA" id="ARBA00023295"/>
    </source>
</evidence>
<accession>A0A9W7UUA1</accession>
<reference evidence="4 5" key="1">
    <citation type="submission" date="2019-10" db="EMBL/GenBank/DDBJ databases">
        <title>Bacillus from the desert of Cuatro Cinegas, Coahuila.</title>
        <authorList>
            <person name="Olmedo-Alvarez G."/>
            <person name="Saldana S."/>
            <person name="Barcelo D."/>
        </authorList>
    </citation>
    <scope>NUCLEOTIDE SEQUENCE [LARGE SCALE GENOMIC DNA]</scope>
    <source>
        <strain evidence="4 5">CH417_13T</strain>
    </source>
</reference>
<dbReference type="Proteomes" id="UP000475765">
    <property type="component" value="Unassembled WGS sequence"/>
</dbReference>
<organism evidence="4 5">
    <name type="scientific">Bacillus cereus</name>
    <dbReference type="NCBI Taxonomy" id="1396"/>
    <lineage>
        <taxon>Bacteria</taxon>
        <taxon>Bacillati</taxon>
        <taxon>Bacillota</taxon>
        <taxon>Bacilli</taxon>
        <taxon>Bacillales</taxon>
        <taxon>Bacillaceae</taxon>
        <taxon>Bacillus</taxon>
        <taxon>Bacillus cereus group</taxon>
    </lineage>
</organism>
<dbReference type="PANTHER" id="PTHR12304:SF46">
    <property type="entry name" value="INOSINE-ADENOSINE-GUANOSINE-NUCLEOSIDE HYDROLASE"/>
    <property type="match status" value="1"/>
</dbReference>
<dbReference type="AlphaFoldDB" id="A0A9W7UUA1"/>
<dbReference type="Gene3D" id="3.90.245.10">
    <property type="entry name" value="Ribonucleoside hydrolase-like"/>
    <property type="match status" value="1"/>
</dbReference>
<keyword evidence="2" id="KW-0326">Glycosidase</keyword>
<name>A0A9W7UUA1_BACCE</name>
<evidence type="ECO:0000256" key="1">
    <source>
        <dbReference type="ARBA" id="ARBA00022801"/>
    </source>
</evidence>
<dbReference type="PANTHER" id="PTHR12304">
    <property type="entry name" value="INOSINE-URIDINE PREFERRING NUCLEOSIDE HYDROLASE"/>
    <property type="match status" value="1"/>
</dbReference>
<gene>
    <name evidence="4" type="ORF">F8172_24685</name>
</gene>